<evidence type="ECO:0000256" key="2">
    <source>
        <dbReference type="ARBA" id="ARBA00035104"/>
    </source>
</evidence>
<feature type="region of interest" description="Disordered" evidence="5">
    <location>
        <begin position="97"/>
        <end position="141"/>
    </location>
</feature>
<evidence type="ECO:0000313" key="7">
    <source>
        <dbReference type="Proteomes" id="UP000620075"/>
    </source>
</evidence>
<dbReference type="GO" id="GO:0070181">
    <property type="term" value="F:small ribosomal subunit rRNA binding"/>
    <property type="evidence" value="ECO:0007669"/>
    <property type="project" value="TreeGrafter"/>
</dbReference>
<dbReference type="AlphaFoldDB" id="A0A934ND26"/>
<dbReference type="NCBIfam" id="TIGR00166">
    <property type="entry name" value="S6"/>
    <property type="match status" value="1"/>
</dbReference>
<dbReference type="GO" id="GO:0005737">
    <property type="term" value="C:cytoplasm"/>
    <property type="evidence" value="ECO:0007669"/>
    <property type="project" value="UniProtKB-ARBA"/>
</dbReference>
<dbReference type="GO" id="GO:1990904">
    <property type="term" value="C:ribonucleoprotein complex"/>
    <property type="evidence" value="ECO:0007669"/>
    <property type="project" value="UniProtKB-KW"/>
</dbReference>
<feature type="compositionally biased region" description="Polar residues" evidence="5">
    <location>
        <begin position="132"/>
        <end position="141"/>
    </location>
</feature>
<dbReference type="SUPFAM" id="SSF54995">
    <property type="entry name" value="Ribosomal protein S6"/>
    <property type="match status" value="1"/>
</dbReference>
<dbReference type="GO" id="GO:0003735">
    <property type="term" value="F:structural constituent of ribosome"/>
    <property type="evidence" value="ECO:0007669"/>
    <property type="project" value="InterPro"/>
</dbReference>
<evidence type="ECO:0000313" key="6">
    <source>
        <dbReference type="EMBL" id="MBJ7602688.1"/>
    </source>
</evidence>
<organism evidence="6 7">
    <name type="scientific">Candidatus Dormiibacter inghamiae</name>
    <dbReference type="NCBI Taxonomy" id="3127013"/>
    <lineage>
        <taxon>Bacteria</taxon>
        <taxon>Bacillati</taxon>
        <taxon>Candidatus Dormiibacterota</taxon>
        <taxon>Candidatus Dormibacteria</taxon>
        <taxon>Candidatus Dormibacterales</taxon>
        <taxon>Candidatus Dormibacteraceae</taxon>
        <taxon>Candidatus Dormiibacter</taxon>
    </lineage>
</organism>
<dbReference type="Pfam" id="PF01250">
    <property type="entry name" value="Ribosomal_S6"/>
    <property type="match status" value="1"/>
</dbReference>
<evidence type="ECO:0000256" key="4">
    <source>
        <dbReference type="HAMAP-Rule" id="MF_00360"/>
    </source>
</evidence>
<dbReference type="PANTHER" id="PTHR21011:SF1">
    <property type="entry name" value="SMALL RIBOSOMAL SUBUNIT PROTEIN BS6M"/>
    <property type="match status" value="1"/>
</dbReference>
<comment type="caution">
    <text evidence="6">The sequence shown here is derived from an EMBL/GenBank/DDBJ whole genome shotgun (WGS) entry which is preliminary data.</text>
</comment>
<gene>
    <name evidence="4 6" type="primary">rpsF</name>
    <name evidence="6" type="ORF">JF888_05775</name>
</gene>
<dbReference type="Proteomes" id="UP000620075">
    <property type="component" value="Unassembled WGS sequence"/>
</dbReference>
<proteinExistence type="inferred from homology"/>
<evidence type="ECO:0000256" key="5">
    <source>
        <dbReference type="SAM" id="MobiDB-lite"/>
    </source>
</evidence>
<dbReference type="InterPro" id="IPR014717">
    <property type="entry name" value="Transl_elong_EF1B/ribsomal_bS6"/>
</dbReference>
<dbReference type="CDD" id="cd00473">
    <property type="entry name" value="bS6"/>
    <property type="match status" value="1"/>
</dbReference>
<evidence type="ECO:0000256" key="3">
    <source>
        <dbReference type="ARBA" id="ARBA00035294"/>
    </source>
</evidence>
<dbReference type="GO" id="GO:0006412">
    <property type="term" value="P:translation"/>
    <property type="evidence" value="ECO:0007669"/>
    <property type="project" value="UniProtKB-UniRule"/>
</dbReference>
<dbReference type="GO" id="GO:0005840">
    <property type="term" value="C:ribosome"/>
    <property type="evidence" value="ECO:0007669"/>
    <property type="project" value="UniProtKB-KW"/>
</dbReference>
<dbReference type="RefSeq" id="WP_338177439.1">
    <property type="nucleotide sequence ID" value="NZ_JAEKNQ010000021.1"/>
</dbReference>
<evidence type="ECO:0000256" key="1">
    <source>
        <dbReference type="ARBA" id="ARBA00009512"/>
    </source>
</evidence>
<sequence>MLRDYEILYIVRPELDEEQLQSAIGSVDRLIQSVGGQGQKTDIWGRRRLAYEVDRLREGHYVLTDFQLDPQRMPEMEATLKISDTVFRHLIVRKPDAARTTGGKAGKQIPEPAEVAESVPGADEAVGASKLSPATATTSEA</sequence>
<keyword evidence="4" id="KW-0699">rRNA-binding</keyword>
<dbReference type="EMBL" id="JAEKNQ010000021">
    <property type="protein sequence ID" value="MBJ7602688.1"/>
    <property type="molecule type" value="Genomic_DNA"/>
</dbReference>
<dbReference type="PANTHER" id="PTHR21011">
    <property type="entry name" value="MITOCHONDRIAL 28S RIBOSOMAL PROTEIN S6"/>
    <property type="match status" value="1"/>
</dbReference>
<protein>
    <recommendedName>
        <fullName evidence="3 4">Small ribosomal subunit protein bS6</fullName>
    </recommendedName>
</protein>
<keyword evidence="4" id="KW-0694">RNA-binding</keyword>
<comment type="function">
    <text evidence="2 4">Binds together with bS18 to 16S ribosomal RNA.</text>
</comment>
<dbReference type="Gene3D" id="3.30.70.60">
    <property type="match status" value="1"/>
</dbReference>
<keyword evidence="4" id="KW-0687">Ribonucleoprotein</keyword>
<dbReference type="InterPro" id="IPR035980">
    <property type="entry name" value="Ribosomal_bS6_sf"/>
</dbReference>
<accession>A0A934ND26</accession>
<name>A0A934ND26_9BACT</name>
<dbReference type="HAMAP" id="MF_00360">
    <property type="entry name" value="Ribosomal_bS6"/>
    <property type="match status" value="1"/>
</dbReference>
<dbReference type="InterPro" id="IPR000529">
    <property type="entry name" value="Ribosomal_bS6"/>
</dbReference>
<reference evidence="6 7" key="1">
    <citation type="submission" date="2020-10" db="EMBL/GenBank/DDBJ databases">
        <title>Ca. Dormibacterota MAGs.</title>
        <authorList>
            <person name="Montgomery K."/>
        </authorList>
    </citation>
    <scope>NUCLEOTIDE SEQUENCE [LARGE SCALE GENOMIC DNA]</scope>
    <source>
        <strain evidence="6">SC8811_S16_3</strain>
    </source>
</reference>
<dbReference type="InterPro" id="IPR020814">
    <property type="entry name" value="Ribosomal_S6_plastid/chlpt"/>
</dbReference>
<keyword evidence="4 6" id="KW-0689">Ribosomal protein</keyword>
<comment type="similarity">
    <text evidence="1 4">Belongs to the bacterial ribosomal protein bS6 family.</text>
</comment>